<sequence length="178" mass="20705">MGVRELRKVCKENGNKNYAWLKKVELIFLIQGFDTECGNCNRKLRAEEMTHYLEDMTENGGLNWSDEYVACCAECLEWQRDMCFRCGEFYIHAGLEEAETPDTGETLYICRHCSRCSGECQEHVDNIQEENWVDDSLYCEDCLPKICYFCEKTYKNADTDTKILSSGKEVIICDKCDE</sequence>
<reference evidence="1" key="1">
    <citation type="journal article" date="2020" name="Nature">
        <title>Giant virus diversity and host interactions through global metagenomics.</title>
        <authorList>
            <person name="Schulz F."/>
            <person name="Roux S."/>
            <person name="Paez-Espino D."/>
            <person name="Jungbluth S."/>
            <person name="Walsh D.A."/>
            <person name="Denef V.J."/>
            <person name="McMahon K.D."/>
            <person name="Konstantinidis K.T."/>
            <person name="Eloe-Fadrosh E.A."/>
            <person name="Kyrpides N.C."/>
            <person name="Woyke T."/>
        </authorList>
    </citation>
    <scope>NUCLEOTIDE SEQUENCE</scope>
    <source>
        <strain evidence="1">GVMAG-M-3300023174-189</strain>
    </source>
</reference>
<organism evidence="1">
    <name type="scientific">viral metagenome</name>
    <dbReference type="NCBI Taxonomy" id="1070528"/>
    <lineage>
        <taxon>unclassified sequences</taxon>
        <taxon>metagenomes</taxon>
        <taxon>organismal metagenomes</taxon>
    </lineage>
</organism>
<accession>A0A6C0DKE5</accession>
<proteinExistence type="predicted"/>
<dbReference type="EMBL" id="MN739626">
    <property type="protein sequence ID" value="QHT16710.1"/>
    <property type="molecule type" value="Genomic_DNA"/>
</dbReference>
<name>A0A6C0DKE5_9ZZZZ</name>
<dbReference type="AlphaFoldDB" id="A0A6C0DKE5"/>
<evidence type="ECO:0000313" key="1">
    <source>
        <dbReference type="EMBL" id="QHT16710.1"/>
    </source>
</evidence>
<protein>
    <submittedName>
        <fullName evidence="1">Uncharacterized protein</fullName>
    </submittedName>
</protein>